<dbReference type="EMBL" id="ONZP01000288">
    <property type="protein sequence ID" value="SPJ79903.1"/>
    <property type="molecule type" value="Genomic_DNA"/>
</dbReference>
<accession>A0AAE8MDJ0</accession>
<evidence type="ECO:0000313" key="1">
    <source>
        <dbReference type="EMBL" id="SPJ79903.1"/>
    </source>
</evidence>
<keyword evidence="2" id="KW-1185">Reference proteome</keyword>
<proteinExistence type="predicted"/>
<sequence length="246" mass="27379">MRSQDAQKLQRFVGTHSGELTTTGTCTALAMNASRELMEKYPGVYDFLLYDVGNHKLARCINTGVVVDSASRHGAYLVLPGQEWTRGKMVYKWDVYGSGTKTNTETGVASGFGPMTTVEALASSLLTVAKEAKLMTFFRYNTKDKPRSFGGIAKWYLGEANGENYLALIPDLSQSHKVFRIVWREGLPGTANEAGTEATERECMSRLDNFLQGQLVQWKLNNGDKVHRKLWAALTDRYQHPVLKSG</sequence>
<gene>
    <name evidence="1" type="ORF">FTOL_08294</name>
</gene>
<organism evidence="1 2">
    <name type="scientific">Fusarium torulosum</name>
    <dbReference type="NCBI Taxonomy" id="33205"/>
    <lineage>
        <taxon>Eukaryota</taxon>
        <taxon>Fungi</taxon>
        <taxon>Dikarya</taxon>
        <taxon>Ascomycota</taxon>
        <taxon>Pezizomycotina</taxon>
        <taxon>Sordariomycetes</taxon>
        <taxon>Hypocreomycetidae</taxon>
        <taxon>Hypocreales</taxon>
        <taxon>Nectriaceae</taxon>
        <taxon>Fusarium</taxon>
    </lineage>
</organism>
<comment type="caution">
    <text evidence="1">The sequence shown here is derived from an EMBL/GenBank/DDBJ whole genome shotgun (WGS) entry which is preliminary data.</text>
</comment>
<name>A0AAE8MDJ0_9HYPO</name>
<reference evidence="1" key="1">
    <citation type="submission" date="2018-03" db="EMBL/GenBank/DDBJ databases">
        <authorList>
            <person name="Guldener U."/>
        </authorList>
    </citation>
    <scope>NUCLEOTIDE SEQUENCE</scope>
</reference>
<evidence type="ECO:0000313" key="2">
    <source>
        <dbReference type="Proteomes" id="UP001187734"/>
    </source>
</evidence>
<dbReference type="AlphaFoldDB" id="A0AAE8MDJ0"/>
<protein>
    <submittedName>
        <fullName evidence="1">Uncharacterized protein</fullName>
    </submittedName>
</protein>
<dbReference type="Proteomes" id="UP001187734">
    <property type="component" value="Unassembled WGS sequence"/>
</dbReference>